<keyword evidence="1" id="KW-0472">Membrane</keyword>
<dbReference type="AlphaFoldDB" id="A0A1I7LQN3"/>
<keyword evidence="3" id="KW-1185">Reference proteome</keyword>
<dbReference type="Proteomes" id="UP000199391">
    <property type="component" value="Unassembled WGS sequence"/>
</dbReference>
<protein>
    <recommendedName>
        <fullName evidence="4">DUF2029 domain-containing protein</fullName>
    </recommendedName>
</protein>
<keyword evidence="1" id="KW-1133">Transmembrane helix</keyword>
<sequence>MRAMQIFPSPYRYAAARSLERPQLLGMIAVFSSLALALMWWRWGGTVEDSLAYFNTARYLRGELPFGELRAPFPYRVLVPAVASIIPGELRNSFAMLNWLLVSAAGCMAALSVMRLGYNRRKAFLAGLMLVACVPTYWYAPYLLVDPGSICARAAFVLALVSGQPWLAAAAGLAGTAVREENVLLLVWLLAARQIAIPAGLAALAAAGAWILAVRWWLLAGLPAYSWTPSLNQAIHALGDLRSLASMALAAGVVLPLALIGLGRAPGQLRPLKSLLLLLALPPLYAALCVRVDGRAIWGLYPVLLPFAIAATMPRLMQPEGQSDRQAGAPAR</sequence>
<organism evidence="2 3">
    <name type="scientific">Pseudoduganella namucuonensis</name>
    <dbReference type="NCBI Taxonomy" id="1035707"/>
    <lineage>
        <taxon>Bacteria</taxon>
        <taxon>Pseudomonadati</taxon>
        <taxon>Pseudomonadota</taxon>
        <taxon>Betaproteobacteria</taxon>
        <taxon>Burkholderiales</taxon>
        <taxon>Oxalobacteraceae</taxon>
        <taxon>Telluria group</taxon>
        <taxon>Pseudoduganella</taxon>
    </lineage>
</organism>
<keyword evidence="1" id="KW-0812">Transmembrane</keyword>
<evidence type="ECO:0000313" key="2">
    <source>
        <dbReference type="EMBL" id="SFV11954.1"/>
    </source>
</evidence>
<evidence type="ECO:0008006" key="4">
    <source>
        <dbReference type="Google" id="ProtNLM"/>
    </source>
</evidence>
<evidence type="ECO:0000256" key="1">
    <source>
        <dbReference type="SAM" id="Phobius"/>
    </source>
</evidence>
<accession>A0A1I7LQN3</accession>
<name>A0A1I7LQN3_9BURK</name>
<proteinExistence type="predicted"/>
<feature type="transmembrane region" description="Helical" evidence="1">
    <location>
        <begin position="244"/>
        <end position="263"/>
    </location>
</feature>
<evidence type="ECO:0000313" key="3">
    <source>
        <dbReference type="Proteomes" id="UP000199391"/>
    </source>
</evidence>
<dbReference type="STRING" id="1035707.SAMN05216552_103514"/>
<gene>
    <name evidence="2" type="ORF">SAMN05216552_103514</name>
</gene>
<feature type="transmembrane region" description="Helical" evidence="1">
    <location>
        <begin position="24"/>
        <end position="43"/>
    </location>
</feature>
<feature type="transmembrane region" description="Helical" evidence="1">
    <location>
        <begin position="123"/>
        <end position="140"/>
    </location>
</feature>
<dbReference type="EMBL" id="FPBO01000035">
    <property type="protein sequence ID" value="SFV11954.1"/>
    <property type="molecule type" value="Genomic_DNA"/>
</dbReference>
<feature type="transmembrane region" description="Helical" evidence="1">
    <location>
        <begin position="195"/>
        <end position="218"/>
    </location>
</feature>
<feature type="transmembrane region" description="Helical" evidence="1">
    <location>
        <begin position="152"/>
        <end position="174"/>
    </location>
</feature>
<reference evidence="3" key="1">
    <citation type="submission" date="2016-10" db="EMBL/GenBank/DDBJ databases">
        <authorList>
            <person name="Varghese N."/>
            <person name="Submissions S."/>
        </authorList>
    </citation>
    <scope>NUCLEOTIDE SEQUENCE [LARGE SCALE GENOMIC DNA]</scope>
    <source>
        <strain evidence="3">CGMCC 1.11014</strain>
    </source>
</reference>
<feature type="transmembrane region" description="Helical" evidence="1">
    <location>
        <begin position="96"/>
        <end position="116"/>
    </location>
</feature>